<dbReference type="RefSeq" id="WP_251872573.1">
    <property type="nucleotide sequence ID" value="NZ_CP098755.1"/>
</dbReference>
<evidence type="ECO:0000313" key="2">
    <source>
        <dbReference type="EMBL" id="USG65491.1"/>
    </source>
</evidence>
<proteinExistence type="predicted"/>
<feature type="signal peptide" evidence="1">
    <location>
        <begin position="1"/>
        <end position="23"/>
    </location>
</feature>
<dbReference type="PROSITE" id="PS51257">
    <property type="entry name" value="PROKAR_LIPOPROTEIN"/>
    <property type="match status" value="1"/>
</dbReference>
<protein>
    <submittedName>
        <fullName evidence="2">Uncharacterized protein</fullName>
    </submittedName>
</protein>
<dbReference type="Proteomes" id="UP001056500">
    <property type="component" value="Chromosome"/>
</dbReference>
<sequence length="189" mass="21851">MYRKILFALFLCLILFGCQPKEINDPSEPNITTNEDNALITFIHQKTDEQMGFKVEDFKIVKVSHIENSAFGQLLFKKNNIFYEGLFYTEKINASWDIVHLETTQMDSQSPFTKMQLAGKLRNKESSFHIVSGIIHDKRIKSIQITYPNNESSIIMIDNDDRYYFDVKIGVSTFSTIVAYDDSHNEISS</sequence>
<organism evidence="2 3">
    <name type="scientific">Brevibacillus ruminantium</name>
    <dbReference type="NCBI Taxonomy" id="2950604"/>
    <lineage>
        <taxon>Bacteria</taxon>
        <taxon>Bacillati</taxon>
        <taxon>Bacillota</taxon>
        <taxon>Bacilli</taxon>
        <taxon>Bacillales</taxon>
        <taxon>Paenibacillaceae</taxon>
        <taxon>Brevibacillus</taxon>
    </lineage>
</organism>
<feature type="chain" id="PRO_5045464873" evidence="1">
    <location>
        <begin position="24"/>
        <end position="189"/>
    </location>
</feature>
<name>A0ABY4WF69_9BACL</name>
<evidence type="ECO:0000256" key="1">
    <source>
        <dbReference type="SAM" id="SignalP"/>
    </source>
</evidence>
<evidence type="ECO:0000313" key="3">
    <source>
        <dbReference type="Proteomes" id="UP001056500"/>
    </source>
</evidence>
<accession>A0ABY4WF69</accession>
<keyword evidence="3" id="KW-1185">Reference proteome</keyword>
<reference evidence="2" key="1">
    <citation type="submission" date="2022-06" db="EMBL/GenBank/DDBJ databases">
        <title>Genome sequencing of Brevibacillus sp. BB3-R1.</title>
        <authorList>
            <person name="Heo J."/>
            <person name="Lee D."/>
            <person name="Won M."/>
            <person name="Han B.-H."/>
            <person name="Hong S.-B."/>
            <person name="Kwon S.-W."/>
        </authorList>
    </citation>
    <scope>NUCLEOTIDE SEQUENCE</scope>
    <source>
        <strain evidence="2">BB3-R1</strain>
    </source>
</reference>
<dbReference type="EMBL" id="CP098755">
    <property type="protein sequence ID" value="USG65491.1"/>
    <property type="molecule type" value="Genomic_DNA"/>
</dbReference>
<gene>
    <name evidence="2" type="ORF">NDK47_25860</name>
</gene>
<keyword evidence="1" id="KW-0732">Signal</keyword>